<dbReference type="NCBIfam" id="TIGR01328">
    <property type="entry name" value="met_gam_lyase"/>
    <property type="match status" value="1"/>
</dbReference>
<evidence type="ECO:0000313" key="13">
    <source>
        <dbReference type="EMBL" id="ADL08301.1"/>
    </source>
</evidence>
<name>D9RY77_THEOJ</name>
<reference evidence="13 14" key="1">
    <citation type="journal article" date="2010" name="Stand. Genomic Sci.">
        <title>Complete genome sequence of Thermosediminibacter oceani type strain (JW/IW-1228P).</title>
        <authorList>
            <person name="Pitluck S."/>
            <person name="Yasawong M."/>
            <person name="Munk C."/>
            <person name="Nolan M."/>
            <person name="Lapidus A."/>
            <person name="Lucas S."/>
            <person name="Glavina Del Rio T."/>
            <person name="Tice H."/>
            <person name="Cheng J.F."/>
            <person name="Bruce D."/>
            <person name="Detter C."/>
            <person name="Tapia R."/>
            <person name="Han C."/>
            <person name="Goodwin L."/>
            <person name="Liolios K."/>
            <person name="Ivanova N."/>
            <person name="Mavromatis K."/>
            <person name="Mikhailova N."/>
            <person name="Pati A."/>
            <person name="Chen A."/>
            <person name="Palaniappan K."/>
            <person name="Land M."/>
            <person name="Hauser L."/>
            <person name="Chang Y.J."/>
            <person name="Jeffries C.D."/>
            <person name="Rohde M."/>
            <person name="Spring S."/>
            <person name="Sikorski J."/>
            <person name="Goker M."/>
            <person name="Woyke T."/>
            <person name="Bristow J."/>
            <person name="Eisen J.A."/>
            <person name="Markowitz V."/>
            <person name="Hugenholtz P."/>
            <person name="Kyrpides N.C."/>
            <person name="Klenk H.P."/>
        </authorList>
    </citation>
    <scope>NUCLEOTIDE SEQUENCE [LARGE SCALE GENOMIC DNA]</scope>
    <source>
        <strain evidence="14">ATCC BAA-1034 / DSM 16646 / JW/IW-1228P</strain>
    </source>
</reference>
<dbReference type="GO" id="GO:0005737">
    <property type="term" value="C:cytoplasm"/>
    <property type="evidence" value="ECO:0007669"/>
    <property type="project" value="TreeGrafter"/>
</dbReference>
<comment type="catalytic activity">
    <reaction evidence="9">
        <text>L-homocysteine + H2O = 2-oxobutanoate + hydrogen sulfide + NH4(+) + H(+)</text>
        <dbReference type="Rhea" id="RHEA:14501"/>
        <dbReference type="ChEBI" id="CHEBI:15377"/>
        <dbReference type="ChEBI" id="CHEBI:15378"/>
        <dbReference type="ChEBI" id="CHEBI:16763"/>
        <dbReference type="ChEBI" id="CHEBI:28938"/>
        <dbReference type="ChEBI" id="CHEBI:29919"/>
        <dbReference type="ChEBI" id="CHEBI:58199"/>
        <dbReference type="EC" id="4.4.1.2"/>
    </reaction>
    <physiologicalReaction direction="left-to-right" evidence="9">
        <dbReference type="Rhea" id="RHEA:14502"/>
    </physiologicalReaction>
</comment>
<evidence type="ECO:0000256" key="9">
    <source>
        <dbReference type="ARBA" id="ARBA00048780"/>
    </source>
</evidence>
<dbReference type="STRING" id="555079.Toce_1559"/>
<dbReference type="EMBL" id="CP002131">
    <property type="protein sequence ID" value="ADL08301.1"/>
    <property type="molecule type" value="Genomic_DNA"/>
</dbReference>
<dbReference type="InterPro" id="IPR015421">
    <property type="entry name" value="PyrdxlP-dep_Trfase_major"/>
</dbReference>
<evidence type="ECO:0000256" key="11">
    <source>
        <dbReference type="PIRSR" id="PIRSR001434-2"/>
    </source>
</evidence>
<evidence type="ECO:0000256" key="12">
    <source>
        <dbReference type="RuleBase" id="RU362118"/>
    </source>
</evidence>
<dbReference type="PANTHER" id="PTHR11808">
    <property type="entry name" value="TRANS-SULFURATION ENZYME FAMILY MEMBER"/>
    <property type="match status" value="1"/>
</dbReference>
<dbReference type="EC" id="4.4.1.11" evidence="3"/>
<keyword evidence="14" id="KW-1185">Reference proteome</keyword>
<dbReference type="OrthoDB" id="9780685at2"/>
<dbReference type="KEGG" id="toc:Toce_1559"/>
<evidence type="ECO:0000313" key="14">
    <source>
        <dbReference type="Proteomes" id="UP000000272"/>
    </source>
</evidence>
<keyword evidence="6 13" id="KW-0456">Lyase</keyword>
<dbReference type="Proteomes" id="UP000000272">
    <property type="component" value="Chromosome"/>
</dbReference>
<dbReference type="InterPro" id="IPR054542">
    <property type="entry name" value="Cys_met_metab_PP"/>
</dbReference>
<sequence length="401" mass="43346">MGFNTKAVHAGQKHDPVTGSHVTPIYQTSTFVFENVDQGARRFAGQEEGYIYTRLGNPTITELEEKMAVLEGGEAAIATASGMAAISTVLFTLLKQGDHVVASDALYGCTHSFLSHVAPKYGIDVTFTDASDLTNLEKAMKPNTKVVYVETPANPTLKLIDLKGAAEIAHKFGARLVVDNTFMSPYLQRPIEHGADVVVHSATKYIGGHGDVIGGIIVGPKDLITEMKMPYLKDIGGVIGPFDAWLLIRGLKTLGLRMERHCQNAQKVAEYLEGHPMIERVYYPGLPSHPQHDLAKRQMDGFGGMISFELRGGIEAGKLLMNSVKMITLAVSLGCVDSLIQHPASMTHSPVPREERLKAGITDGLVRLSVGIEDVEDIIGDLDQALEKVQKGLKDGFSTGA</sequence>
<dbReference type="InterPro" id="IPR015422">
    <property type="entry name" value="PyrdxlP-dep_Trfase_small"/>
</dbReference>
<evidence type="ECO:0000256" key="8">
    <source>
        <dbReference type="ARBA" id="ARBA00047199"/>
    </source>
</evidence>
<dbReference type="SUPFAM" id="SSF53383">
    <property type="entry name" value="PLP-dependent transferases"/>
    <property type="match status" value="1"/>
</dbReference>
<evidence type="ECO:0000256" key="3">
    <source>
        <dbReference type="ARBA" id="ARBA00012222"/>
    </source>
</evidence>
<dbReference type="Gene3D" id="3.90.1150.10">
    <property type="entry name" value="Aspartate Aminotransferase, domain 1"/>
    <property type="match status" value="1"/>
</dbReference>
<dbReference type="InterPro" id="IPR006237">
    <property type="entry name" value="L-Met_gamma_lys"/>
</dbReference>
<evidence type="ECO:0000256" key="6">
    <source>
        <dbReference type="ARBA" id="ARBA00023239"/>
    </source>
</evidence>
<dbReference type="PIRSF" id="PIRSF001434">
    <property type="entry name" value="CGS"/>
    <property type="match status" value="1"/>
</dbReference>
<keyword evidence="5 11" id="KW-0663">Pyridoxal phosphate</keyword>
<dbReference type="HOGENOM" id="CLU_018986_2_0_9"/>
<dbReference type="GO" id="GO:0030170">
    <property type="term" value="F:pyridoxal phosphate binding"/>
    <property type="evidence" value="ECO:0007669"/>
    <property type="project" value="InterPro"/>
</dbReference>
<protein>
    <recommendedName>
        <fullName evidence="4">L-methionine gamma-lyase</fullName>
        <ecNumber evidence="3">4.4.1.11</ecNumber>
        <ecNumber evidence="7">4.4.1.2</ecNumber>
    </recommendedName>
    <alternativeName>
        <fullName evidence="8">Homocysteine desulfhydrase</fullName>
    </alternativeName>
</protein>
<dbReference type="InterPro" id="IPR015424">
    <property type="entry name" value="PyrdxlP-dep_Trfase"/>
</dbReference>
<dbReference type="FunFam" id="3.40.640.10:FF:000046">
    <property type="entry name" value="Cystathionine gamma-lyase"/>
    <property type="match status" value="1"/>
</dbReference>
<proteinExistence type="inferred from homology"/>
<evidence type="ECO:0000256" key="7">
    <source>
        <dbReference type="ARBA" id="ARBA00047175"/>
    </source>
</evidence>
<dbReference type="AlphaFoldDB" id="D9RY77"/>
<dbReference type="Pfam" id="PF01053">
    <property type="entry name" value="Cys_Met_Meta_PP"/>
    <property type="match status" value="1"/>
</dbReference>
<dbReference type="eggNOG" id="COG0626">
    <property type="taxonomic scope" value="Bacteria"/>
</dbReference>
<dbReference type="RefSeq" id="WP_013276329.1">
    <property type="nucleotide sequence ID" value="NC_014377.1"/>
</dbReference>
<dbReference type="EC" id="4.4.1.2" evidence="7"/>
<dbReference type="CDD" id="cd00614">
    <property type="entry name" value="CGS_like"/>
    <property type="match status" value="1"/>
</dbReference>
<dbReference type="FunFam" id="3.90.1150.10:FF:000008">
    <property type="entry name" value="Cystathionine gamma-synthase"/>
    <property type="match status" value="1"/>
</dbReference>
<evidence type="ECO:0000256" key="4">
    <source>
        <dbReference type="ARBA" id="ARBA00019040"/>
    </source>
</evidence>
<feature type="modified residue" description="N6-(pyridoxal phosphate)lysine" evidence="11">
    <location>
        <position position="204"/>
    </location>
</feature>
<evidence type="ECO:0000256" key="1">
    <source>
        <dbReference type="ARBA" id="ARBA00001933"/>
    </source>
</evidence>
<dbReference type="GO" id="GO:0018826">
    <property type="term" value="F:methionine gamma-lyase activity"/>
    <property type="evidence" value="ECO:0007669"/>
    <property type="project" value="UniProtKB-EC"/>
</dbReference>
<dbReference type="GO" id="GO:0047982">
    <property type="term" value="F:homocysteine desulfhydrase activity"/>
    <property type="evidence" value="ECO:0007669"/>
    <property type="project" value="UniProtKB-EC"/>
</dbReference>
<organism evidence="13 14">
    <name type="scientific">Thermosediminibacter oceani (strain ATCC BAA-1034 / DSM 16646 / JW/IW-1228P)</name>
    <dbReference type="NCBI Taxonomy" id="555079"/>
    <lineage>
        <taxon>Bacteria</taxon>
        <taxon>Bacillati</taxon>
        <taxon>Bacillota</taxon>
        <taxon>Clostridia</taxon>
        <taxon>Thermosediminibacterales</taxon>
        <taxon>Thermosediminibacteraceae</taxon>
        <taxon>Thermosediminibacter</taxon>
    </lineage>
</organism>
<dbReference type="PANTHER" id="PTHR11808:SF80">
    <property type="entry name" value="CYSTATHIONINE GAMMA-LYASE"/>
    <property type="match status" value="1"/>
</dbReference>
<evidence type="ECO:0000256" key="2">
    <source>
        <dbReference type="ARBA" id="ARBA00008667"/>
    </source>
</evidence>
<dbReference type="InterPro" id="IPR000277">
    <property type="entry name" value="Cys/Met-Metab_PyrdxlP-dep_enz"/>
</dbReference>
<gene>
    <name evidence="13" type="ordered locus">Toce_1559</name>
</gene>
<dbReference type="GO" id="GO:0019346">
    <property type="term" value="P:transsulfuration"/>
    <property type="evidence" value="ECO:0007669"/>
    <property type="project" value="InterPro"/>
</dbReference>
<evidence type="ECO:0000256" key="10">
    <source>
        <dbReference type="ARBA" id="ARBA00052699"/>
    </source>
</evidence>
<accession>D9RY77</accession>
<dbReference type="Gene3D" id="3.40.640.10">
    <property type="entry name" value="Type I PLP-dependent aspartate aminotransferase-like (Major domain)"/>
    <property type="match status" value="1"/>
</dbReference>
<comment type="similarity">
    <text evidence="2">Belongs to the trans-sulfuration enzymes family. L-methionine gamma-lyase subfamily.</text>
</comment>
<comment type="catalytic activity">
    <reaction evidence="10">
        <text>L-methionine + H2O = methanethiol + 2-oxobutanoate + NH4(+)</text>
        <dbReference type="Rhea" id="RHEA:23800"/>
        <dbReference type="ChEBI" id="CHEBI:15377"/>
        <dbReference type="ChEBI" id="CHEBI:16007"/>
        <dbReference type="ChEBI" id="CHEBI:16763"/>
        <dbReference type="ChEBI" id="CHEBI:28938"/>
        <dbReference type="ChEBI" id="CHEBI:57844"/>
        <dbReference type="EC" id="4.4.1.11"/>
    </reaction>
    <physiologicalReaction direction="left-to-right" evidence="10">
        <dbReference type="Rhea" id="RHEA:23801"/>
    </physiologicalReaction>
</comment>
<evidence type="ECO:0000256" key="5">
    <source>
        <dbReference type="ARBA" id="ARBA00022898"/>
    </source>
</evidence>
<dbReference type="PROSITE" id="PS00868">
    <property type="entry name" value="CYS_MET_METAB_PP"/>
    <property type="match status" value="1"/>
</dbReference>
<comment type="cofactor">
    <cofactor evidence="1 12">
        <name>pyridoxal 5'-phosphate</name>
        <dbReference type="ChEBI" id="CHEBI:597326"/>
    </cofactor>
</comment>